<keyword evidence="3 6" id="KW-0547">Nucleotide-binding</keyword>
<evidence type="ECO:0000256" key="5">
    <source>
        <dbReference type="ARBA" id="ARBA00022840"/>
    </source>
</evidence>
<dbReference type="GeneID" id="74307036"/>
<dbReference type="Pfam" id="PF02700">
    <property type="entry name" value="PurS"/>
    <property type="match status" value="1"/>
</dbReference>
<dbReference type="GO" id="GO:0004642">
    <property type="term" value="F:phosphoribosylformylglycinamidine synthase activity"/>
    <property type="evidence" value="ECO:0007669"/>
    <property type="project" value="UniProtKB-UniRule"/>
</dbReference>
<evidence type="ECO:0000256" key="4">
    <source>
        <dbReference type="ARBA" id="ARBA00022755"/>
    </source>
</evidence>
<dbReference type="SUPFAM" id="SSF82697">
    <property type="entry name" value="PurS-like"/>
    <property type="match status" value="1"/>
</dbReference>
<evidence type="ECO:0000256" key="6">
    <source>
        <dbReference type="HAMAP-Rule" id="MF_01926"/>
    </source>
</evidence>
<dbReference type="HAMAP" id="MF_01926">
    <property type="entry name" value="PurS"/>
    <property type="match status" value="1"/>
</dbReference>
<keyword evidence="1 6" id="KW-0963">Cytoplasm</keyword>
<dbReference type="EC" id="6.3.5.3" evidence="6"/>
<dbReference type="PANTHER" id="PTHR34696">
    <property type="entry name" value="PHOSPHORIBOSYLFORMYLGLYCINAMIDINE SYNTHASE SUBUNIT PURS"/>
    <property type="match status" value="1"/>
</dbReference>
<dbReference type="RefSeq" id="WP_257743620.1">
    <property type="nucleotide sequence ID" value="NZ_CP096115.1"/>
</dbReference>
<dbReference type="KEGG" id="mend:L6E24_05030"/>
<dbReference type="GO" id="GO:0006189">
    <property type="term" value="P:'de novo' IMP biosynthetic process"/>
    <property type="evidence" value="ECO:0007669"/>
    <property type="project" value="UniProtKB-UniRule"/>
</dbReference>
<evidence type="ECO:0000256" key="2">
    <source>
        <dbReference type="ARBA" id="ARBA00022598"/>
    </source>
</evidence>
<keyword evidence="5 6" id="KW-0067">ATP-binding</keyword>
<evidence type="ECO:0000256" key="1">
    <source>
        <dbReference type="ARBA" id="ARBA00022490"/>
    </source>
</evidence>
<sequence length="81" mass="8880">MIFDVKIIISLKSGMLDPEACAIQHALSNLGFETEYLTNSKLYNVGIKAEDAESAKARAEEMCGRLLANPVIQSYSVEVTE</sequence>
<proteinExistence type="inferred from homology"/>
<keyword evidence="4 6" id="KW-0658">Purine biosynthesis</keyword>
<evidence type="ECO:0000256" key="3">
    <source>
        <dbReference type="ARBA" id="ARBA00022741"/>
    </source>
</evidence>
<dbReference type="InterPro" id="IPR003850">
    <property type="entry name" value="PurS"/>
</dbReference>
<evidence type="ECO:0000313" key="7">
    <source>
        <dbReference type="EMBL" id="UUX93483.1"/>
    </source>
</evidence>
<dbReference type="GO" id="GO:0005524">
    <property type="term" value="F:ATP binding"/>
    <property type="evidence" value="ECO:0007669"/>
    <property type="project" value="UniProtKB-UniRule"/>
</dbReference>
<dbReference type="Proteomes" id="UP001060368">
    <property type="component" value="Chromosome"/>
</dbReference>
<keyword evidence="8" id="KW-1185">Reference proteome</keyword>
<dbReference type="EMBL" id="CP096115">
    <property type="protein sequence ID" value="UUX93483.1"/>
    <property type="molecule type" value="Genomic_DNA"/>
</dbReference>
<accession>A0A9E7PNE7</accession>
<evidence type="ECO:0000313" key="8">
    <source>
        <dbReference type="Proteomes" id="UP001060368"/>
    </source>
</evidence>
<dbReference type="Gene3D" id="3.30.1280.10">
    <property type="entry name" value="Phosphoribosylformylglycinamidine synthase subunit PurS"/>
    <property type="match status" value="1"/>
</dbReference>
<comment type="subunit">
    <text evidence="6">Part of the FGAM synthase complex composed of 1 PurL, 1 PurQ and 2 PurS subunits.</text>
</comment>
<comment type="similarity">
    <text evidence="6">Belongs to the PurS family.</text>
</comment>
<reference evidence="7" key="1">
    <citation type="submission" date="2022-04" db="EMBL/GenBank/DDBJ databases">
        <title>Complete genome of Methanoplanus endosymbiosus DSM 3599.</title>
        <authorList>
            <person name="Chen S.-C."/>
            <person name="You Y.-T."/>
            <person name="Zhou Y.-Z."/>
            <person name="Lai M.-C."/>
        </authorList>
    </citation>
    <scope>NUCLEOTIDE SEQUENCE</scope>
    <source>
        <strain evidence="7">DSM 3599</strain>
    </source>
</reference>
<dbReference type="NCBIfam" id="TIGR00302">
    <property type="entry name" value="phosphoribosylformylglycinamidine synthase subunit PurS"/>
    <property type="match status" value="1"/>
</dbReference>
<dbReference type="PANTHER" id="PTHR34696:SF1">
    <property type="entry name" value="PHOSPHORIBOSYLFORMYLGLYCINAMIDINE SYNTHASE SUBUNIT PURS"/>
    <property type="match status" value="1"/>
</dbReference>
<organism evidence="7 8">
    <name type="scientific">Methanoplanus endosymbiosus</name>
    <dbReference type="NCBI Taxonomy" id="33865"/>
    <lineage>
        <taxon>Archaea</taxon>
        <taxon>Methanobacteriati</taxon>
        <taxon>Methanobacteriota</taxon>
        <taxon>Stenosarchaea group</taxon>
        <taxon>Methanomicrobia</taxon>
        <taxon>Methanomicrobiales</taxon>
        <taxon>Methanomicrobiaceae</taxon>
        <taxon>Methanoplanus</taxon>
    </lineage>
</organism>
<name>A0A9E7PNE7_9EURY</name>
<dbReference type="InterPro" id="IPR036604">
    <property type="entry name" value="PurS-like_sf"/>
</dbReference>
<keyword evidence="2 6" id="KW-0436">Ligase</keyword>
<comment type="subcellular location">
    <subcellularLocation>
        <location evidence="6">Cytoplasm</location>
    </subcellularLocation>
</comment>
<comment type="function">
    <text evidence="6">Part of the phosphoribosylformylglycinamidine synthase complex involved in the purines biosynthetic pathway. Catalyzes the ATP-dependent conversion of formylglycinamide ribonucleotide (FGAR) and glutamine to yield formylglycinamidine ribonucleotide (FGAM) and glutamate. The FGAM synthase complex is composed of three subunits. PurQ produces an ammonia molecule by converting glutamine to glutamate. PurL transfers the ammonia molecule to FGAR to form FGAM in an ATP-dependent manner. PurS interacts with PurQ and PurL and is thought to assist in the transfer of the ammonia molecule from PurQ to PurL.</text>
</comment>
<dbReference type="AlphaFoldDB" id="A0A9E7PNE7"/>
<comment type="pathway">
    <text evidence="6">Purine metabolism; IMP biosynthesis via de novo pathway; 5-amino-1-(5-phospho-D-ribosyl)imidazole from N(2)-formyl-N(1)-(5-phospho-D-ribosyl)glycinamide: step 1/2.</text>
</comment>
<comment type="catalytic activity">
    <reaction evidence="6">
        <text>N(2)-formyl-N(1)-(5-phospho-beta-D-ribosyl)glycinamide + L-glutamine + ATP + H2O = 2-formamido-N(1)-(5-O-phospho-beta-D-ribosyl)acetamidine + L-glutamate + ADP + phosphate + H(+)</text>
        <dbReference type="Rhea" id="RHEA:17129"/>
        <dbReference type="ChEBI" id="CHEBI:15377"/>
        <dbReference type="ChEBI" id="CHEBI:15378"/>
        <dbReference type="ChEBI" id="CHEBI:29985"/>
        <dbReference type="ChEBI" id="CHEBI:30616"/>
        <dbReference type="ChEBI" id="CHEBI:43474"/>
        <dbReference type="ChEBI" id="CHEBI:58359"/>
        <dbReference type="ChEBI" id="CHEBI:147286"/>
        <dbReference type="ChEBI" id="CHEBI:147287"/>
        <dbReference type="ChEBI" id="CHEBI:456216"/>
        <dbReference type="EC" id="6.3.5.3"/>
    </reaction>
</comment>
<protein>
    <recommendedName>
        <fullName evidence="6">Phosphoribosylformylglycinamidine synthase subunit PurS</fullName>
        <shortName evidence="6">FGAM synthase</shortName>
        <ecNumber evidence="6">6.3.5.3</ecNumber>
    </recommendedName>
    <alternativeName>
        <fullName evidence="6">Formylglycinamide ribonucleotide amidotransferase subunit III</fullName>
        <shortName evidence="6">FGAR amidotransferase III</shortName>
        <shortName evidence="6">FGAR-AT III</shortName>
    </alternativeName>
    <alternativeName>
        <fullName evidence="6">Phosphoribosylformylglycinamidine synthase subunit III</fullName>
    </alternativeName>
</protein>
<gene>
    <name evidence="6 7" type="primary">purS</name>
    <name evidence="7" type="ORF">L6E24_05030</name>
</gene>
<dbReference type="GO" id="GO:0005737">
    <property type="term" value="C:cytoplasm"/>
    <property type="evidence" value="ECO:0007669"/>
    <property type="project" value="UniProtKB-SubCell"/>
</dbReference>